<evidence type="ECO:0000256" key="1">
    <source>
        <dbReference type="ARBA" id="ARBA00004123"/>
    </source>
</evidence>
<evidence type="ECO:0000256" key="3">
    <source>
        <dbReference type="ARBA" id="ARBA00022737"/>
    </source>
</evidence>
<evidence type="ECO:0000256" key="2">
    <source>
        <dbReference type="ARBA" id="ARBA00022723"/>
    </source>
</evidence>
<dbReference type="PANTHER" id="PTHR24394">
    <property type="entry name" value="ZINC FINGER PROTEIN"/>
    <property type="match status" value="1"/>
</dbReference>
<evidence type="ECO:0000256" key="6">
    <source>
        <dbReference type="ARBA" id="ARBA00023242"/>
    </source>
</evidence>
<dbReference type="Gene3D" id="3.30.160.60">
    <property type="entry name" value="Classic Zinc Finger"/>
    <property type="match status" value="4"/>
</dbReference>
<dbReference type="SMART" id="SM00355">
    <property type="entry name" value="ZnF_C2H2"/>
    <property type="match status" value="8"/>
</dbReference>
<dbReference type="GO" id="GO:0008270">
    <property type="term" value="F:zinc ion binding"/>
    <property type="evidence" value="ECO:0007669"/>
    <property type="project" value="UniProtKB-KW"/>
</dbReference>
<proteinExistence type="predicted"/>
<feature type="domain" description="C2H2-type" evidence="10">
    <location>
        <begin position="801"/>
        <end position="828"/>
    </location>
</feature>
<feature type="compositionally biased region" description="Low complexity" evidence="8">
    <location>
        <begin position="218"/>
        <end position="232"/>
    </location>
</feature>
<dbReference type="SUPFAM" id="SSF54695">
    <property type="entry name" value="POZ domain"/>
    <property type="match status" value="1"/>
</dbReference>
<dbReference type="InterPro" id="IPR013087">
    <property type="entry name" value="Znf_C2H2_type"/>
</dbReference>
<keyword evidence="5" id="KW-0862">Zinc</keyword>
<dbReference type="PROSITE" id="PS50097">
    <property type="entry name" value="BTB"/>
    <property type="match status" value="1"/>
</dbReference>
<dbReference type="EMBL" id="VOFY01000007">
    <property type="protein sequence ID" value="KAA8591492.1"/>
    <property type="molecule type" value="Genomic_DNA"/>
</dbReference>
<evidence type="ECO:0000256" key="7">
    <source>
        <dbReference type="PROSITE-ProRule" id="PRU00042"/>
    </source>
</evidence>
<dbReference type="InterPro" id="IPR000210">
    <property type="entry name" value="BTB/POZ_dom"/>
</dbReference>
<keyword evidence="6" id="KW-0539">Nucleus</keyword>
<evidence type="ECO:0000313" key="12">
    <source>
        <dbReference type="Proteomes" id="UP000327493"/>
    </source>
</evidence>
<evidence type="ECO:0000256" key="4">
    <source>
        <dbReference type="ARBA" id="ARBA00022771"/>
    </source>
</evidence>
<evidence type="ECO:0000256" key="5">
    <source>
        <dbReference type="ARBA" id="ARBA00022833"/>
    </source>
</evidence>
<evidence type="ECO:0000259" key="10">
    <source>
        <dbReference type="PROSITE" id="PS50157"/>
    </source>
</evidence>
<dbReference type="SUPFAM" id="SSF57667">
    <property type="entry name" value="beta-beta-alpha zinc fingers"/>
    <property type="match status" value="4"/>
</dbReference>
<dbReference type="PROSITE" id="PS50157">
    <property type="entry name" value="ZINC_FINGER_C2H2_2"/>
    <property type="match status" value="5"/>
</dbReference>
<reference evidence="11 12" key="1">
    <citation type="submission" date="2019-08" db="EMBL/GenBank/DDBJ databases">
        <title>A chromosome-level genome assembly, high-density linkage maps, and genome scans reveal the genomic architecture of hybrid incompatibilities underlying speciation via character displacement in darters (Percidae: Etheostominae).</title>
        <authorList>
            <person name="Moran R.L."/>
            <person name="Catchen J.M."/>
            <person name="Fuller R.C."/>
        </authorList>
    </citation>
    <scope>NUCLEOTIDE SEQUENCE [LARGE SCALE GENOMIC DNA]</scope>
    <source>
        <strain evidence="11">EspeVRDwgs_2016</strain>
        <tissue evidence="11">Muscle</tissue>
    </source>
</reference>
<dbReference type="Pfam" id="PF00651">
    <property type="entry name" value="BTB"/>
    <property type="match status" value="1"/>
</dbReference>
<evidence type="ECO:0000256" key="8">
    <source>
        <dbReference type="SAM" id="MobiDB-lite"/>
    </source>
</evidence>
<dbReference type="GO" id="GO:0000981">
    <property type="term" value="F:DNA-binding transcription factor activity, RNA polymerase II-specific"/>
    <property type="evidence" value="ECO:0007669"/>
    <property type="project" value="TreeGrafter"/>
</dbReference>
<name>A0A5J5D9X1_9PERO</name>
<feature type="domain" description="C2H2-type" evidence="10">
    <location>
        <begin position="773"/>
        <end position="800"/>
    </location>
</feature>
<dbReference type="Pfam" id="PF00096">
    <property type="entry name" value="zf-C2H2"/>
    <property type="match status" value="2"/>
</dbReference>
<dbReference type="Gene3D" id="3.30.710.10">
    <property type="entry name" value="Potassium Channel Kv1.1, Chain A"/>
    <property type="match status" value="1"/>
</dbReference>
<protein>
    <recommendedName>
        <fullName evidence="13">Zinc finger and BTB domain containing 39</fullName>
    </recommendedName>
</protein>
<dbReference type="GO" id="GO:0005634">
    <property type="term" value="C:nucleus"/>
    <property type="evidence" value="ECO:0007669"/>
    <property type="project" value="UniProtKB-SubCell"/>
</dbReference>
<feature type="domain" description="C2H2-type" evidence="10">
    <location>
        <begin position="603"/>
        <end position="630"/>
    </location>
</feature>
<sequence length="880" mass="93752">CQKGNHIHDLQSVDEHNTEVRHLPTSFKWLDCSAPGAAAGMRIRLQGPGHAASLLAELNRCRQSRQYCDVLLQVGNRTFAAHRAVLACAGTYFRNLFSRAPASSTASFSLAFISPANFEKVLTFVYTGDILTDLIDVGVLYELAERLGVSELVRACHATFPDLQASGSANCKAGSPGDLSLDSSMVAAAAAVSTAAAAGAASASSVCSSAASCSSLSSSAAPTPAAAPSPVSQTRTASSGSEAHTRALSLELKAEDMQSHIGYGQMAADQPLPGGRIDGVLPPGPVLQLKIEQGLEEEPQGSCEDGDKDGRVVCESTGSSLPQSIDAAPSDSRSYAGSSAPLGDQACDPASSSEEPGGGLQVGSVEGGVVDVQRDGRLMFGEVEVGENEDEREALRGNGAMDGAEEEEQWRRLAGEIIELSDDENFMDEGDEEDDEDDLVYVENGAGGNSSSQVTENMLSCKACAVPLPADPAAIRRHAETHLTELGHCRVCGATFPDGPAAVTHSLSHVGVQLFTCDMCHLQFCSQNKLLRHHRQTASTYTIPQVALSSSSQGPELQCATVKDHLLSHVCPQSLSCGVCHLPQLSLCSLLWHALAHLSLPVFTCPHCARCFVERSMLDRHMIAHAEEAAAKERERSALRAYRVRADGGAMAGAEELHCFLCPQTFRSTSAFQYHLSLHTSESLGGVGGAGAQGWLGKRKAESLECPLSTSSQRDVAGLVKMSNLGMGLGMSFAIPDKFCQGSVHSLPSGAMSNGTSGQDGGVGAAGVREKWYRCRYCGKRFAHSGEFTYHLRIHTGEKPYQCKVCLRFFRGRSTMICHLKTHAGALMYRCTVCGLFFSTLKLVSSHMELHKDHLPPDFNIEQTFMYNDHSKEPLPAVDT</sequence>
<accession>A0A5J5D9X1</accession>
<dbReference type="Proteomes" id="UP000327493">
    <property type="component" value="Chromosome 7"/>
</dbReference>
<feature type="non-terminal residue" evidence="11">
    <location>
        <position position="1"/>
    </location>
</feature>
<comment type="subcellular location">
    <subcellularLocation>
        <location evidence="1">Nucleus</location>
    </subcellularLocation>
</comment>
<dbReference type="AlphaFoldDB" id="A0A5J5D9X1"/>
<keyword evidence="12" id="KW-1185">Reference proteome</keyword>
<evidence type="ECO:0008006" key="13">
    <source>
        <dbReference type="Google" id="ProtNLM"/>
    </source>
</evidence>
<dbReference type="SMART" id="SM00225">
    <property type="entry name" value="BTB"/>
    <property type="match status" value="1"/>
</dbReference>
<feature type="compositionally biased region" description="Acidic residues" evidence="8">
    <location>
        <begin position="295"/>
        <end position="307"/>
    </location>
</feature>
<evidence type="ECO:0000313" key="11">
    <source>
        <dbReference type="EMBL" id="KAA8591492.1"/>
    </source>
</evidence>
<dbReference type="PANTHER" id="PTHR24394:SF43">
    <property type="entry name" value="ZINC FINGER AND BTB DOMAIN CONTAINING 39"/>
    <property type="match status" value="1"/>
</dbReference>
<gene>
    <name evidence="11" type="ORF">FQN60_002435</name>
</gene>
<dbReference type="InterPro" id="IPR036236">
    <property type="entry name" value="Znf_C2H2_sf"/>
</dbReference>
<dbReference type="PROSITE" id="PS00028">
    <property type="entry name" value="ZINC_FINGER_C2H2_1"/>
    <property type="match status" value="6"/>
</dbReference>
<comment type="caution">
    <text evidence="11">The sequence shown here is derived from an EMBL/GenBank/DDBJ whole genome shotgun (WGS) entry which is preliminary data.</text>
</comment>
<keyword evidence="2" id="KW-0479">Metal-binding</keyword>
<feature type="domain" description="C2H2-type" evidence="10">
    <location>
        <begin position="829"/>
        <end position="856"/>
    </location>
</feature>
<dbReference type="FunFam" id="3.30.160.60:FF:000478">
    <property type="entry name" value="Zinc finger protein 133"/>
    <property type="match status" value="1"/>
</dbReference>
<evidence type="ECO:0000259" key="9">
    <source>
        <dbReference type="PROSITE" id="PS50097"/>
    </source>
</evidence>
<feature type="domain" description="BTB" evidence="9">
    <location>
        <begin position="68"/>
        <end position="134"/>
    </location>
</feature>
<keyword evidence="3" id="KW-0677">Repeat</keyword>
<feature type="compositionally biased region" description="Polar residues" evidence="8">
    <location>
        <begin position="233"/>
        <end position="242"/>
    </location>
</feature>
<keyword evidence="4 7" id="KW-0863">Zinc-finger</keyword>
<feature type="region of interest" description="Disordered" evidence="8">
    <location>
        <begin position="218"/>
        <end position="244"/>
    </location>
</feature>
<dbReference type="InterPro" id="IPR011333">
    <property type="entry name" value="SKP1/BTB/POZ_sf"/>
</dbReference>
<feature type="domain" description="C2H2-type" evidence="10">
    <location>
        <begin position="657"/>
        <end position="684"/>
    </location>
</feature>
<feature type="region of interest" description="Disordered" evidence="8">
    <location>
        <begin position="295"/>
        <end position="367"/>
    </location>
</feature>
<organism evidence="11 12">
    <name type="scientific">Etheostoma spectabile</name>
    <name type="common">orangethroat darter</name>
    <dbReference type="NCBI Taxonomy" id="54343"/>
    <lineage>
        <taxon>Eukaryota</taxon>
        <taxon>Metazoa</taxon>
        <taxon>Chordata</taxon>
        <taxon>Craniata</taxon>
        <taxon>Vertebrata</taxon>
        <taxon>Euteleostomi</taxon>
        <taxon>Actinopterygii</taxon>
        <taxon>Neopterygii</taxon>
        <taxon>Teleostei</taxon>
        <taxon>Neoteleostei</taxon>
        <taxon>Acanthomorphata</taxon>
        <taxon>Eupercaria</taxon>
        <taxon>Perciformes</taxon>
        <taxon>Percoidei</taxon>
        <taxon>Percidae</taxon>
        <taxon>Etheostomatinae</taxon>
        <taxon>Etheostoma</taxon>
    </lineage>
</organism>